<evidence type="ECO:0000313" key="8">
    <source>
        <dbReference type="EMBL" id="KAF4310126.1"/>
    </source>
</evidence>
<keyword evidence="4" id="KW-0804">Transcription</keyword>
<feature type="domain" description="Zn(2)-C6 fungal-type" evidence="7">
    <location>
        <begin position="12"/>
        <end position="42"/>
    </location>
</feature>
<dbReference type="GO" id="GO:0008270">
    <property type="term" value="F:zinc ion binding"/>
    <property type="evidence" value="ECO:0007669"/>
    <property type="project" value="InterPro"/>
</dbReference>
<dbReference type="CDD" id="cd00067">
    <property type="entry name" value="GAL4"/>
    <property type="match status" value="1"/>
</dbReference>
<name>A0A8H4IZQ9_9PEZI</name>
<evidence type="ECO:0000256" key="2">
    <source>
        <dbReference type="ARBA" id="ARBA00022723"/>
    </source>
</evidence>
<dbReference type="SUPFAM" id="SSF57701">
    <property type="entry name" value="Zn2/Cys6 DNA-binding domain"/>
    <property type="match status" value="1"/>
</dbReference>
<keyword evidence="6" id="KW-0472">Membrane</keyword>
<dbReference type="GO" id="GO:0006351">
    <property type="term" value="P:DNA-templated transcription"/>
    <property type="evidence" value="ECO:0007669"/>
    <property type="project" value="InterPro"/>
</dbReference>
<dbReference type="EMBL" id="WWBZ02000016">
    <property type="protein sequence ID" value="KAF4310126.1"/>
    <property type="molecule type" value="Genomic_DNA"/>
</dbReference>
<evidence type="ECO:0000256" key="6">
    <source>
        <dbReference type="SAM" id="Phobius"/>
    </source>
</evidence>
<evidence type="ECO:0000313" key="9">
    <source>
        <dbReference type="Proteomes" id="UP000572817"/>
    </source>
</evidence>
<dbReference type="InterPro" id="IPR036864">
    <property type="entry name" value="Zn2-C6_fun-type_DNA-bd_sf"/>
</dbReference>
<keyword evidence="9" id="KW-1185">Reference proteome</keyword>
<keyword evidence="6" id="KW-0812">Transmembrane</keyword>
<proteinExistence type="predicted"/>
<feature type="transmembrane region" description="Helical" evidence="6">
    <location>
        <begin position="406"/>
        <end position="425"/>
    </location>
</feature>
<evidence type="ECO:0000256" key="1">
    <source>
        <dbReference type="ARBA" id="ARBA00004123"/>
    </source>
</evidence>
<dbReference type="CDD" id="cd12148">
    <property type="entry name" value="fungal_TF_MHR"/>
    <property type="match status" value="1"/>
</dbReference>
<dbReference type="OrthoDB" id="3266505at2759"/>
<organism evidence="8 9">
    <name type="scientific">Botryosphaeria dothidea</name>
    <dbReference type="NCBI Taxonomy" id="55169"/>
    <lineage>
        <taxon>Eukaryota</taxon>
        <taxon>Fungi</taxon>
        <taxon>Dikarya</taxon>
        <taxon>Ascomycota</taxon>
        <taxon>Pezizomycotina</taxon>
        <taxon>Dothideomycetes</taxon>
        <taxon>Dothideomycetes incertae sedis</taxon>
        <taxon>Botryosphaeriales</taxon>
        <taxon>Botryosphaeriaceae</taxon>
        <taxon>Botryosphaeria</taxon>
    </lineage>
</organism>
<dbReference type="GO" id="GO:0003677">
    <property type="term" value="F:DNA binding"/>
    <property type="evidence" value="ECO:0007669"/>
    <property type="project" value="InterPro"/>
</dbReference>
<feature type="transmembrane region" description="Helical" evidence="6">
    <location>
        <begin position="368"/>
        <end position="385"/>
    </location>
</feature>
<dbReference type="InterPro" id="IPR050815">
    <property type="entry name" value="TF_fung"/>
</dbReference>
<evidence type="ECO:0000256" key="5">
    <source>
        <dbReference type="ARBA" id="ARBA00023242"/>
    </source>
</evidence>
<dbReference type="Proteomes" id="UP000572817">
    <property type="component" value="Unassembled WGS sequence"/>
</dbReference>
<dbReference type="GO" id="GO:0000981">
    <property type="term" value="F:DNA-binding transcription factor activity, RNA polymerase II-specific"/>
    <property type="evidence" value="ECO:0007669"/>
    <property type="project" value="InterPro"/>
</dbReference>
<dbReference type="AlphaFoldDB" id="A0A8H4IZQ9"/>
<keyword evidence="3" id="KW-0805">Transcription regulation</keyword>
<keyword evidence="5" id="KW-0539">Nucleus</keyword>
<dbReference type="PROSITE" id="PS00463">
    <property type="entry name" value="ZN2_CY6_FUNGAL_1"/>
    <property type="match status" value="1"/>
</dbReference>
<comment type="subcellular location">
    <subcellularLocation>
        <location evidence="1">Nucleus</location>
    </subcellularLocation>
</comment>
<dbReference type="InterPro" id="IPR001138">
    <property type="entry name" value="Zn2Cys6_DnaBD"/>
</dbReference>
<feature type="transmembrane region" description="Helical" evidence="6">
    <location>
        <begin position="431"/>
        <end position="453"/>
    </location>
</feature>
<reference evidence="8" key="1">
    <citation type="submission" date="2020-04" db="EMBL/GenBank/DDBJ databases">
        <title>Genome Assembly and Annotation of Botryosphaeria dothidea sdau 11-99, a Latent Pathogen of Apple Fruit Ring Rot in China.</title>
        <authorList>
            <person name="Yu C."/>
            <person name="Diao Y."/>
            <person name="Lu Q."/>
            <person name="Zhao J."/>
            <person name="Cui S."/>
            <person name="Peng C."/>
            <person name="He B."/>
            <person name="Liu H."/>
        </authorList>
    </citation>
    <scope>NUCLEOTIDE SEQUENCE [LARGE SCALE GENOMIC DNA]</scope>
    <source>
        <strain evidence="8">Sdau11-99</strain>
    </source>
</reference>
<dbReference type="InterPro" id="IPR007219">
    <property type="entry name" value="XnlR_reg_dom"/>
</dbReference>
<dbReference type="PANTHER" id="PTHR47338:SF4">
    <property type="entry name" value="ZN(II)2CYS6 TRANSCRIPTION FACTOR (EUROFUNG)"/>
    <property type="match status" value="1"/>
</dbReference>
<dbReference type="Gene3D" id="4.10.240.10">
    <property type="entry name" value="Zn(2)-C6 fungal-type DNA-binding domain"/>
    <property type="match status" value="1"/>
</dbReference>
<evidence type="ECO:0000259" key="7">
    <source>
        <dbReference type="PROSITE" id="PS50048"/>
    </source>
</evidence>
<dbReference type="PANTHER" id="PTHR47338">
    <property type="entry name" value="ZN(II)2CYS6 TRANSCRIPTION FACTOR (EUROFUNG)-RELATED"/>
    <property type="match status" value="1"/>
</dbReference>
<accession>A0A8H4IZQ9</accession>
<sequence>MSNSAIRRIRQACIVCRRKKIRCSGDRPTCAYCRRVGRDCRYEDRTSPPQQQQQQQQQQESLAERIRALETRMHVLTESLPQQLTVPSSESDVVRRAVDAYFARCHNQPYSLFTEHHFRQRLVQGLLPDASVLAVAAAASSLEPNVPASTADGWRGRSWDMLRGDVEQGGGLETAQAVLLHAHMDCADGLMQRGLLRTDIVVRICQRLLLMNEPDAALPVLGREERRRLFWSVYILDKLLSCARDRPPALLDGHCRLRLPRDEHDPQDTSSDMPLLRRVNFPDAPALESAFGLAVAITSILAACFQQMRLDEPEPHALPGRCTHVSDLAATQSRLLLFEVNHGPGEDFKHLLSSRALGPDGTLDPRRAGHIVYTYAAFGLCYLLLNHPLALRRNLDTGGKPLKAGFLQRCLHICTTFSLYLVSVLRDAQDLGVVLCSPFYSYCLTIAAGVLVLQIQAGSHPRDAQLLVDLEFCQDLLRDMSGSLPCARHMVRIPPASPLSPNRSMQFNSINNVRANSGQYVGILDPSQPYDFPSLDHLCGFLDYGFLMSSDFRFPTSSLEERSSVLLRQASTARMQLDGIELFSDTGSYDFSTESFMIDNFTL</sequence>
<evidence type="ECO:0000256" key="4">
    <source>
        <dbReference type="ARBA" id="ARBA00023163"/>
    </source>
</evidence>
<dbReference type="Pfam" id="PF00172">
    <property type="entry name" value="Zn_clus"/>
    <property type="match status" value="1"/>
</dbReference>
<dbReference type="GO" id="GO:0005634">
    <property type="term" value="C:nucleus"/>
    <property type="evidence" value="ECO:0007669"/>
    <property type="project" value="UniProtKB-SubCell"/>
</dbReference>
<comment type="caution">
    <text evidence="8">The sequence shown here is derived from an EMBL/GenBank/DDBJ whole genome shotgun (WGS) entry which is preliminary data.</text>
</comment>
<dbReference type="Pfam" id="PF04082">
    <property type="entry name" value="Fungal_trans"/>
    <property type="match status" value="1"/>
</dbReference>
<evidence type="ECO:0000256" key="3">
    <source>
        <dbReference type="ARBA" id="ARBA00023015"/>
    </source>
</evidence>
<dbReference type="SMART" id="SM00906">
    <property type="entry name" value="Fungal_trans"/>
    <property type="match status" value="1"/>
</dbReference>
<gene>
    <name evidence="8" type="ORF">GTA08_BOTSDO02288</name>
</gene>
<keyword evidence="2" id="KW-0479">Metal-binding</keyword>
<dbReference type="PROSITE" id="PS50048">
    <property type="entry name" value="ZN2_CY6_FUNGAL_2"/>
    <property type="match status" value="1"/>
</dbReference>
<keyword evidence="6" id="KW-1133">Transmembrane helix</keyword>
<dbReference type="SMART" id="SM00066">
    <property type="entry name" value="GAL4"/>
    <property type="match status" value="1"/>
</dbReference>
<protein>
    <submittedName>
        <fullName evidence="8">Zn 2cys6 transcription factor protein</fullName>
    </submittedName>
</protein>